<dbReference type="EMBL" id="JACJIA010000004">
    <property type="protein sequence ID" value="MBA8951699.1"/>
    <property type="molecule type" value="Genomic_DNA"/>
</dbReference>
<dbReference type="EC" id="5.4.2.12" evidence="1"/>
<dbReference type="GO" id="GO:0016791">
    <property type="term" value="F:phosphatase activity"/>
    <property type="evidence" value="ECO:0007669"/>
    <property type="project" value="TreeGrafter"/>
</dbReference>
<proteinExistence type="predicted"/>
<accession>A0A7W3LP55</accession>
<protein>
    <submittedName>
        <fullName evidence="1">Putative phosphoglycerate mutase</fullName>
        <ecNumber evidence="1">5.4.2.12</ecNumber>
    </submittedName>
</protein>
<dbReference type="RefSeq" id="WP_182844052.1">
    <property type="nucleotide sequence ID" value="NZ_BAAALP010000010.1"/>
</dbReference>
<dbReference type="GO" id="GO:0004619">
    <property type="term" value="F:phosphoglycerate mutase activity"/>
    <property type="evidence" value="ECO:0007669"/>
    <property type="project" value="UniProtKB-EC"/>
</dbReference>
<reference evidence="1 2" key="1">
    <citation type="submission" date="2020-08" db="EMBL/GenBank/DDBJ databases">
        <title>Genomic Encyclopedia of Type Strains, Phase IV (KMG-IV): sequencing the most valuable type-strain genomes for metagenomic binning, comparative biology and taxonomic classification.</title>
        <authorList>
            <person name="Goeker M."/>
        </authorList>
    </citation>
    <scope>NUCLEOTIDE SEQUENCE [LARGE SCALE GENOMIC DNA]</scope>
    <source>
        <strain evidence="1 2">DSM 44197</strain>
    </source>
</reference>
<gene>
    <name evidence="1" type="ORF">HNR61_003339</name>
</gene>
<keyword evidence="1" id="KW-0413">Isomerase</keyword>
<dbReference type="GO" id="GO:0005737">
    <property type="term" value="C:cytoplasm"/>
    <property type="evidence" value="ECO:0007669"/>
    <property type="project" value="TreeGrafter"/>
</dbReference>
<dbReference type="Gene3D" id="3.40.50.1240">
    <property type="entry name" value="Phosphoglycerate mutase-like"/>
    <property type="match status" value="1"/>
</dbReference>
<evidence type="ECO:0000313" key="2">
    <source>
        <dbReference type="Proteomes" id="UP000572680"/>
    </source>
</evidence>
<name>A0A7W3LP55_ACTNM</name>
<dbReference type="Proteomes" id="UP000572680">
    <property type="component" value="Unassembled WGS sequence"/>
</dbReference>
<dbReference type="InterPro" id="IPR050275">
    <property type="entry name" value="PGM_Phosphatase"/>
</dbReference>
<dbReference type="CDD" id="cd07067">
    <property type="entry name" value="HP_PGM_like"/>
    <property type="match status" value="1"/>
</dbReference>
<dbReference type="AlphaFoldDB" id="A0A7W3LP55"/>
<dbReference type="SMART" id="SM00855">
    <property type="entry name" value="PGAM"/>
    <property type="match status" value="1"/>
</dbReference>
<dbReference type="InterPro" id="IPR029033">
    <property type="entry name" value="His_PPase_superfam"/>
</dbReference>
<dbReference type="SUPFAM" id="SSF53254">
    <property type="entry name" value="Phosphoglycerate mutase-like"/>
    <property type="match status" value="1"/>
</dbReference>
<dbReference type="PANTHER" id="PTHR48100">
    <property type="entry name" value="BROAD-SPECIFICITY PHOSPHATASE YOR283W-RELATED"/>
    <property type="match status" value="1"/>
</dbReference>
<dbReference type="PANTHER" id="PTHR48100:SF1">
    <property type="entry name" value="HISTIDINE PHOSPHATASE FAMILY PROTEIN-RELATED"/>
    <property type="match status" value="1"/>
</dbReference>
<dbReference type="InterPro" id="IPR013078">
    <property type="entry name" value="His_Pase_superF_clade-1"/>
</dbReference>
<organism evidence="1 2">
    <name type="scientific">Actinomadura namibiensis</name>
    <dbReference type="NCBI Taxonomy" id="182080"/>
    <lineage>
        <taxon>Bacteria</taxon>
        <taxon>Bacillati</taxon>
        <taxon>Actinomycetota</taxon>
        <taxon>Actinomycetes</taxon>
        <taxon>Streptosporangiales</taxon>
        <taxon>Thermomonosporaceae</taxon>
        <taxon>Actinomadura</taxon>
    </lineage>
</organism>
<keyword evidence="2" id="KW-1185">Reference proteome</keyword>
<evidence type="ECO:0000313" key="1">
    <source>
        <dbReference type="EMBL" id="MBA8951699.1"/>
    </source>
</evidence>
<dbReference type="Pfam" id="PF00300">
    <property type="entry name" value="His_Phos_1"/>
    <property type="match status" value="1"/>
</dbReference>
<sequence length="231" mass="25003">MGGRDEVVEYRQERYRPPAGAVTVLPVRHGASRAARADAPFPLVDGHADPELAAEGHRQAERVCARLAGERLDAVYVTTLRRTAQTAAPLVRRLGIEPRVEADLREVHLGAWEGGLFRRMVAEDAPEARRLWAEERWDVIPGAEPNEALAARVWRGIDRIAAAHPGGRVAVFTHGGVIAQALSLAAGARPPAFLGTDNCSISELVVIGERWSVRRFNDTAHLDGPGDGALT</sequence>
<comment type="caution">
    <text evidence="1">The sequence shown here is derived from an EMBL/GenBank/DDBJ whole genome shotgun (WGS) entry which is preliminary data.</text>
</comment>